<evidence type="ECO:0000313" key="11">
    <source>
        <dbReference type="Proteomes" id="UP001431572"/>
    </source>
</evidence>
<gene>
    <name evidence="8" type="ORF">HXX08_16745</name>
    <name evidence="9" type="ORF">OZ401_003031</name>
</gene>
<dbReference type="Pfam" id="PF00015">
    <property type="entry name" value="MCPsignal"/>
    <property type="match status" value="1"/>
</dbReference>
<dbReference type="Gene3D" id="1.10.287.950">
    <property type="entry name" value="Methyl-accepting chemotaxis protein"/>
    <property type="match status" value="1"/>
</dbReference>
<keyword evidence="5" id="KW-1133">Transmembrane helix</keyword>
<feature type="domain" description="HAMP" evidence="7">
    <location>
        <begin position="251"/>
        <end position="303"/>
    </location>
</feature>
<dbReference type="AlphaFoldDB" id="A0A8T7M5X4"/>
<keyword evidence="11" id="KW-1185">Reference proteome</keyword>
<dbReference type="Proteomes" id="UP000521676">
    <property type="component" value="Unassembled WGS sequence"/>
</dbReference>
<dbReference type="GO" id="GO:0007165">
    <property type="term" value="P:signal transduction"/>
    <property type="evidence" value="ECO:0007669"/>
    <property type="project" value="UniProtKB-KW"/>
</dbReference>
<dbReference type="PROSITE" id="PS50885">
    <property type="entry name" value="HAMP"/>
    <property type="match status" value="1"/>
</dbReference>
<dbReference type="InterPro" id="IPR003660">
    <property type="entry name" value="HAMP_dom"/>
</dbReference>
<dbReference type="CDD" id="cd11386">
    <property type="entry name" value="MCP_signal"/>
    <property type="match status" value="1"/>
</dbReference>
<dbReference type="EMBL" id="JACATZ010000003">
    <property type="protein sequence ID" value="NWJ47508.1"/>
    <property type="molecule type" value="Genomic_DNA"/>
</dbReference>
<name>A0A8T7M5X4_9CHLR</name>
<keyword evidence="1 3" id="KW-0807">Transducer</keyword>
<feature type="transmembrane region" description="Helical" evidence="5">
    <location>
        <begin position="228"/>
        <end position="253"/>
    </location>
</feature>
<sequence length="623" mass="67922">MNRLLRWLELWKANIFFKLLSGFFVTSLCIIIIAIFGISVRVNLIDNLNQVYSSQLEVDKALNLMHSADNLENELSRIRVDINTINRTNELVLTNMAQSTQAVSLINGYVMDFKGQRVQIDSTLQQIQDLPANFDLQGAKTNQLVQTAQNLISDLQALLSDLDRVVDLSVTNHPEVARTLWVQSDTKLSAITVNLSNFQDAVQKNQIKIQGQNAETVRQANVYKETALWILLFAGLLAITLALGLGTVFSYLFTRPVLTLKEHLKGLAEGDLVTSLEIINRDEFGDLGKTYNETIHRLAKSYSQLQEKSIQISASSAMIASASRFSATSSNEQAEAVLEATLTIEELNHTAGEIAEAASLVVKAAEEALVDAGEGQITLKESINSISQLKLKVQDIAEKILALNERSQRVGHIIEQITGIADQTHLLALNAAIESAAAGGSGKRFAVVAAEVKKLAERSRAATREVQEVLTEIQYATAASVMSTEQGMKQAEYGVVLAHRSGDANENIIQQIDRTAQLSNAISLATQQQRSASEQVVANMRQIAIVIEDAAASAVHNSKLATSLDEVAKTMKQLTSQFKIRLDETGSGGTSSTNGITSGLEPENEEIPYRDKLDAPSLNPEGI</sequence>
<protein>
    <submittedName>
        <fullName evidence="8">Methyl-accepting chemotaxis protein</fullName>
    </submittedName>
</protein>
<organism evidence="8 10">
    <name type="scientific">Candidatus Chlorohelix allophototropha</name>
    <dbReference type="NCBI Taxonomy" id="3003348"/>
    <lineage>
        <taxon>Bacteria</taxon>
        <taxon>Bacillati</taxon>
        <taxon>Chloroflexota</taxon>
        <taxon>Chloroflexia</taxon>
        <taxon>Candidatus Chloroheliales</taxon>
        <taxon>Candidatus Chloroheliaceae</taxon>
        <taxon>Candidatus Chlorohelix</taxon>
    </lineage>
</organism>
<dbReference type="PANTHER" id="PTHR32089:SF112">
    <property type="entry name" value="LYSOZYME-LIKE PROTEIN-RELATED"/>
    <property type="match status" value="1"/>
</dbReference>
<dbReference type="GO" id="GO:0016020">
    <property type="term" value="C:membrane"/>
    <property type="evidence" value="ECO:0007669"/>
    <property type="project" value="InterPro"/>
</dbReference>
<dbReference type="EMBL" id="CP128400">
    <property type="protein sequence ID" value="WJW69421.1"/>
    <property type="molecule type" value="Genomic_DNA"/>
</dbReference>
<dbReference type="PANTHER" id="PTHR32089">
    <property type="entry name" value="METHYL-ACCEPTING CHEMOTAXIS PROTEIN MCPB"/>
    <property type="match status" value="1"/>
</dbReference>
<feature type="domain" description="Methyl-accepting transducer" evidence="6">
    <location>
        <begin position="308"/>
        <end position="544"/>
    </location>
</feature>
<dbReference type="InterPro" id="IPR004089">
    <property type="entry name" value="MCPsignal_dom"/>
</dbReference>
<evidence type="ECO:0000256" key="5">
    <source>
        <dbReference type="SAM" id="Phobius"/>
    </source>
</evidence>
<feature type="compositionally biased region" description="Low complexity" evidence="4">
    <location>
        <begin position="590"/>
        <end position="599"/>
    </location>
</feature>
<dbReference type="Pfam" id="PF00672">
    <property type="entry name" value="HAMP"/>
    <property type="match status" value="1"/>
</dbReference>
<evidence type="ECO:0000259" key="6">
    <source>
        <dbReference type="PROSITE" id="PS50111"/>
    </source>
</evidence>
<keyword evidence="5" id="KW-0812">Transmembrane</keyword>
<proteinExistence type="inferred from homology"/>
<evidence type="ECO:0000256" key="1">
    <source>
        <dbReference type="ARBA" id="ARBA00023224"/>
    </source>
</evidence>
<dbReference type="PROSITE" id="PS50111">
    <property type="entry name" value="CHEMOTAXIS_TRANSDUC_2"/>
    <property type="match status" value="1"/>
</dbReference>
<reference evidence="8 10" key="1">
    <citation type="submission" date="2020-06" db="EMBL/GenBank/DDBJ databases">
        <title>Anoxygenic phototrophic Chloroflexota member uses a Type I reaction center.</title>
        <authorList>
            <person name="Tsuji J.M."/>
            <person name="Shaw N.A."/>
            <person name="Nagashima S."/>
            <person name="Venkiteswaran J."/>
            <person name="Schiff S.L."/>
            <person name="Hanada S."/>
            <person name="Tank M."/>
            <person name="Neufeld J.D."/>
        </authorList>
    </citation>
    <scope>NUCLEOTIDE SEQUENCE [LARGE SCALE GENOMIC DNA]</scope>
    <source>
        <strain evidence="8">L227-S17</strain>
    </source>
</reference>
<evidence type="ECO:0000259" key="7">
    <source>
        <dbReference type="PROSITE" id="PS50885"/>
    </source>
</evidence>
<evidence type="ECO:0000313" key="9">
    <source>
        <dbReference type="EMBL" id="WJW69421.1"/>
    </source>
</evidence>
<evidence type="ECO:0000256" key="2">
    <source>
        <dbReference type="ARBA" id="ARBA00029447"/>
    </source>
</evidence>
<dbReference type="CDD" id="cd06225">
    <property type="entry name" value="HAMP"/>
    <property type="match status" value="1"/>
</dbReference>
<dbReference type="RefSeq" id="WP_341471305.1">
    <property type="nucleotide sequence ID" value="NZ_CP128400.1"/>
</dbReference>
<reference evidence="9" key="2">
    <citation type="journal article" date="2024" name="Nature">
        <title>Anoxygenic phototroph of the Chloroflexota uses a type I reaction centre.</title>
        <authorList>
            <person name="Tsuji J.M."/>
            <person name="Shaw N.A."/>
            <person name="Nagashima S."/>
            <person name="Venkiteswaran J.J."/>
            <person name="Schiff S.L."/>
            <person name="Watanabe T."/>
            <person name="Fukui M."/>
            <person name="Hanada S."/>
            <person name="Tank M."/>
            <person name="Neufeld J.D."/>
        </authorList>
    </citation>
    <scope>NUCLEOTIDE SEQUENCE</scope>
    <source>
        <strain evidence="9">L227-S17</strain>
    </source>
</reference>
<evidence type="ECO:0000256" key="3">
    <source>
        <dbReference type="PROSITE-ProRule" id="PRU00284"/>
    </source>
</evidence>
<feature type="region of interest" description="Disordered" evidence="4">
    <location>
        <begin position="582"/>
        <end position="623"/>
    </location>
</feature>
<comment type="similarity">
    <text evidence="2">Belongs to the methyl-accepting chemotaxis (MCP) protein family.</text>
</comment>
<feature type="transmembrane region" description="Helical" evidence="5">
    <location>
        <begin position="15"/>
        <end position="38"/>
    </location>
</feature>
<dbReference type="Proteomes" id="UP001431572">
    <property type="component" value="Chromosome 2"/>
</dbReference>
<accession>A0A8T7M5X4</accession>
<dbReference type="SMART" id="SM00283">
    <property type="entry name" value="MA"/>
    <property type="match status" value="1"/>
</dbReference>
<dbReference type="SUPFAM" id="SSF58104">
    <property type="entry name" value="Methyl-accepting chemotaxis protein (MCP) signaling domain"/>
    <property type="match status" value="1"/>
</dbReference>
<evidence type="ECO:0000256" key="4">
    <source>
        <dbReference type="SAM" id="MobiDB-lite"/>
    </source>
</evidence>
<dbReference type="SMART" id="SM00304">
    <property type="entry name" value="HAMP"/>
    <property type="match status" value="1"/>
</dbReference>
<keyword evidence="5" id="KW-0472">Membrane</keyword>
<evidence type="ECO:0000313" key="8">
    <source>
        <dbReference type="EMBL" id="NWJ47508.1"/>
    </source>
</evidence>
<evidence type="ECO:0000313" key="10">
    <source>
        <dbReference type="Proteomes" id="UP000521676"/>
    </source>
</evidence>